<comment type="caution">
    <text evidence="2">The sequence shown here is derived from an EMBL/GenBank/DDBJ whole genome shotgun (WGS) entry which is preliminary data.</text>
</comment>
<keyword evidence="3" id="KW-1185">Reference proteome</keyword>
<accession>A0AAD1XZ61</accession>
<organism evidence="2 3">
    <name type="scientific">Euplotes crassus</name>
    <dbReference type="NCBI Taxonomy" id="5936"/>
    <lineage>
        <taxon>Eukaryota</taxon>
        <taxon>Sar</taxon>
        <taxon>Alveolata</taxon>
        <taxon>Ciliophora</taxon>
        <taxon>Intramacronucleata</taxon>
        <taxon>Spirotrichea</taxon>
        <taxon>Hypotrichia</taxon>
        <taxon>Euplotida</taxon>
        <taxon>Euplotidae</taxon>
        <taxon>Moneuplotes</taxon>
    </lineage>
</organism>
<reference evidence="2" key="1">
    <citation type="submission" date="2023-07" db="EMBL/GenBank/DDBJ databases">
        <authorList>
            <consortium name="AG Swart"/>
            <person name="Singh M."/>
            <person name="Singh A."/>
            <person name="Seah K."/>
            <person name="Emmerich C."/>
        </authorList>
    </citation>
    <scope>NUCLEOTIDE SEQUENCE</scope>
    <source>
        <strain evidence="2">DP1</strain>
    </source>
</reference>
<feature type="signal peptide" evidence="1">
    <location>
        <begin position="1"/>
        <end position="17"/>
    </location>
</feature>
<feature type="chain" id="PRO_5042034092" evidence="1">
    <location>
        <begin position="18"/>
        <end position="202"/>
    </location>
</feature>
<proteinExistence type="predicted"/>
<keyword evidence="1" id="KW-0732">Signal</keyword>
<gene>
    <name evidence="2" type="ORF">ECRASSUSDP1_LOCUS23241</name>
</gene>
<dbReference type="Proteomes" id="UP001295684">
    <property type="component" value="Unassembled WGS sequence"/>
</dbReference>
<evidence type="ECO:0000256" key="1">
    <source>
        <dbReference type="SAM" id="SignalP"/>
    </source>
</evidence>
<name>A0AAD1XZ61_EUPCR</name>
<sequence>MKVSIVILLISLGVANCAIEGLLKQDEPLKHEYPKQFSFKSVDNGWGTPTTSYIIKVDGVNDILSINMHYKLRDTYENMTYIYSAPHNQVYWYFPGKPYSEDSCYKRSGLTPYTGIGKMIEEFSANEVVVDEFEKDGHHIVRSETSVGGVSDFRIVRSDGEIVLLAKGSGEEWQVFDVNEDGIISESFEVGDMVPEKCQNIE</sequence>
<dbReference type="EMBL" id="CAMPGE010023900">
    <property type="protein sequence ID" value="CAI2381777.1"/>
    <property type="molecule type" value="Genomic_DNA"/>
</dbReference>
<evidence type="ECO:0000313" key="3">
    <source>
        <dbReference type="Proteomes" id="UP001295684"/>
    </source>
</evidence>
<protein>
    <submittedName>
        <fullName evidence="2">Uncharacterized protein</fullName>
    </submittedName>
</protein>
<evidence type="ECO:0000313" key="2">
    <source>
        <dbReference type="EMBL" id="CAI2381777.1"/>
    </source>
</evidence>
<dbReference type="AlphaFoldDB" id="A0AAD1XZ61"/>